<evidence type="ECO:0000313" key="2">
    <source>
        <dbReference type="EMBL" id="CEG45593.1"/>
    </source>
</evidence>
<name>A0A0P1AVY7_PLAHL</name>
<feature type="region of interest" description="Disordered" evidence="1">
    <location>
        <begin position="251"/>
        <end position="312"/>
    </location>
</feature>
<dbReference type="RefSeq" id="XP_024581962.1">
    <property type="nucleotide sequence ID" value="XM_024716355.1"/>
</dbReference>
<organism evidence="2 3">
    <name type="scientific">Plasmopara halstedii</name>
    <name type="common">Downy mildew of sunflower</name>
    <dbReference type="NCBI Taxonomy" id="4781"/>
    <lineage>
        <taxon>Eukaryota</taxon>
        <taxon>Sar</taxon>
        <taxon>Stramenopiles</taxon>
        <taxon>Oomycota</taxon>
        <taxon>Peronosporomycetes</taxon>
        <taxon>Peronosporales</taxon>
        <taxon>Peronosporaceae</taxon>
        <taxon>Plasmopara</taxon>
    </lineage>
</organism>
<keyword evidence="3" id="KW-1185">Reference proteome</keyword>
<dbReference type="AlphaFoldDB" id="A0A0P1AVY7"/>
<dbReference type="Proteomes" id="UP000054928">
    <property type="component" value="Unassembled WGS sequence"/>
</dbReference>
<evidence type="ECO:0000256" key="1">
    <source>
        <dbReference type="SAM" id="MobiDB-lite"/>
    </source>
</evidence>
<feature type="compositionally biased region" description="Basic and acidic residues" evidence="1">
    <location>
        <begin position="297"/>
        <end position="312"/>
    </location>
</feature>
<reference evidence="3" key="1">
    <citation type="submission" date="2014-09" db="EMBL/GenBank/DDBJ databases">
        <authorList>
            <person name="Sharma Rahul"/>
            <person name="Thines Marco"/>
        </authorList>
    </citation>
    <scope>NUCLEOTIDE SEQUENCE [LARGE SCALE GENOMIC DNA]</scope>
</reference>
<dbReference type="GeneID" id="36396934"/>
<proteinExistence type="predicted"/>
<dbReference type="OMA" id="SPLWSKS"/>
<protein>
    <submittedName>
        <fullName evidence="2">Uncharacterized protein</fullName>
    </submittedName>
</protein>
<dbReference type="EMBL" id="CCYD01001586">
    <property type="protein sequence ID" value="CEG45593.1"/>
    <property type="molecule type" value="Genomic_DNA"/>
</dbReference>
<accession>A0A0P1AVY7</accession>
<sequence length="647" mass="72231">MSGPQRDKKWRQTWQNTAPRAELSRPTDAVFEKAEAALLDPARDARDKRCAALAGVPQQVSPELCLPMWIPARELTATFSDTEIMTSLGSSTQSPLWSKSLEHLRDFKAIRHAGISFVCTDREVCTKLGGEFVTICGRKFKVQTYSKYSHWYFVDLQRLPDEVSDGLIYDWFAQKGTPPVYITPAHVVGGLRSRSRRVYFNQKTPPASVMLDKRTPLRQIRFTGQGYSVVHHRNRAFNSVIPPFIKELREKAKPTRQSKPARSSLNADDTASIPPAFDDQSDTSDRSAMADDSETESEPHSGDHSEPDTDRRTTMDGIEAAIVARPKSVWPHGKVPKFPVGSIQATDFSPARIIKAKRMVFSATADPAVDLRRLPPSQKEYPPISSINSYEWLSEGLNGPIPPDQNVLLWDKSIEPPQSVASFVALTEVSEAVLNGAVYRGNVEQLSLKELCKVIEDFLGTFTQINDPDILLSTVQAQPSFHRVLLDSSTEGNFHHLRTKAFGHAVLRELSTRTYPSTDDGKMFDRVSTLYPNQSDYDFQTVLGQLCPEQSQYWLKLRLAEADLALQIIAPSIYLDPLKLSAVLGRAVSALPHPMWLLWDDSTLAAIITSPLMARILAGPLPTDLRETFNSLREQATNVTTPVPTHL</sequence>
<feature type="compositionally biased region" description="Polar residues" evidence="1">
    <location>
        <begin position="255"/>
        <end position="269"/>
    </location>
</feature>
<evidence type="ECO:0000313" key="3">
    <source>
        <dbReference type="Proteomes" id="UP000054928"/>
    </source>
</evidence>
<dbReference type="OrthoDB" id="165936at2759"/>
<feature type="region of interest" description="Disordered" evidence="1">
    <location>
        <begin position="1"/>
        <end position="26"/>
    </location>
</feature>